<evidence type="ECO:0000313" key="1">
    <source>
        <dbReference type="EMBL" id="UYV68165.1"/>
    </source>
</evidence>
<reference evidence="1 2" key="1">
    <citation type="submission" date="2022-01" db="EMBL/GenBank/DDBJ databases">
        <title>A chromosomal length assembly of Cordylochernes scorpioides.</title>
        <authorList>
            <person name="Zeh D."/>
            <person name="Zeh J."/>
        </authorList>
    </citation>
    <scope>NUCLEOTIDE SEQUENCE [LARGE SCALE GENOMIC DNA]</scope>
    <source>
        <strain evidence="1">IN4F17</strain>
        <tissue evidence="1">Whole Body</tissue>
    </source>
</reference>
<dbReference type="Pfam" id="PF01359">
    <property type="entry name" value="Transposase_1"/>
    <property type="match status" value="1"/>
</dbReference>
<evidence type="ECO:0000313" key="2">
    <source>
        <dbReference type="Proteomes" id="UP001235939"/>
    </source>
</evidence>
<protein>
    <recommendedName>
        <fullName evidence="3">Transposase</fullName>
    </recommendedName>
</protein>
<gene>
    <name evidence="1" type="ORF">LAZ67_5003232</name>
</gene>
<accession>A0ABY6KKN6</accession>
<dbReference type="Gene3D" id="3.30.420.10">
    <property type="entry name" value="Ribonuclease H-like superfamily/Ribonuclease H"/>
    <property type="match status" value="1"/>
</dbReference>
<dbReference type="PANTHER" id="PTHR46060:SF1">
    <property type="entry name" value="MARINER MOS1 TRANSPOSASE-LIKE PROTEIN"/>
    <property type="match status" value="1"/>
</dbReference>
<evidence type="ECO:0008006" key="3">
    <source>
        <dbReference type="Google" id="ProtNLM"/>
    </source>
</evidence>
<sequence length="161" mass="18330">MDPAISQLCPEGSMSGNFRQLSQFNGDPDASRIVICGKTQLHHWDPETKRESIQWKHKGSQTSNKFETQPSAGKIMATMFWDSVGVLLIGYLEHRKNREIYISKLLMDLRHEEIKRPGKLTNGVLLLHDNAPVHTARVVQASLWMRIVTASPLSGPYYIFR</sequence>
<dbReference type="InterPro" id="IPR036397">
    <property type="entry name" value="RNaseH_sf"/>
</dbReference>
<dbReference type="InterPro" id="IPR052709">
    <property type="entry name" value="Transposase-MT_Hybrid"/>
</dbReference>
<dbReference type="Proteomes" id="UP001235939">
    <property type="component" value="Chromosome 05"/>
</dbReference>
<organism evidence="1 2">
    <name type="scientific">Cordylochernes scorpioides</name>
    <dbReference type="NCBI Taxonomy" id="51811"/>
    <lineage>
        <taxon>Eukaryota</taxon>
        <taxon>Metazoa</taxon>
        <taxon>Ecdysozoa</taxon>
        <taxon>Arthropoda</taxon>
        <taxon>Chelicerata</taxon>
        <taxon>Arachnida</taxon>
        <taxon>Pseudoscorpiones</taxon>
        <taxon>Cheliferoidea</taxon>
        <taxon>Chernetidae</taxon>
        <taxon>Cordylochernes</taxon>
    </lineage>
</organism>
<proteinExistence type="predicted"/>
<name>A0ABY6KKN6_9ARAC</name>
<dbReference type="PANTHER" id="PTHR46060">
    <property type="entry name" value="MARINER MOS1 TRANSPOSASE-LIKE PROTEIN"/>
    <property type="match status" value="1"/>
</dbReference>
<keyword evidence="2" id="KW-1185">Reference proteome</keyword>
<dbReference type="EMBL" id="CP092867">
    <property type="protein sequence ID" value="UYV68165.1"/>
    <property type="molecule type" value="Genomic_DNA"/>
</dbReference>
<dbReference type="InterPro" id="IPR001888">
    <property type="entry name" value="Transposase_1"/>
</dbReference>